<evidence type="ECO:0000313" key="2">
    <source>
        <dbReference type="EMBL" id="JAT41330.1"/>
    </source>
</evidence>
<organism evidence="2">
    <name type="scientific">Anthurium amnicola</name>
    <dbReference type="NCBI Taxonomy" id="1678845"/>
    <lineage>
        <taxon>Eukaryota</taxon>
        <taxon>Viridiplantae</taxon>
        <taxon>Streptophyta</taxon>
        <taxon>Embryophyta</taxon>
        <taxon>Tracheophyta</taxon>
        <taxon>Spermatophyta</taxon>
        <taxon>Magnoliopsida</taxon>
        <taxon>Liliopsida</taxon>
        <taxon>Araceae</taxon>
        <taxon>Pothoideae</taxon>
        <taxon>Potheae</taxon>
        <taxon>Anthurium</taxon>
    </lineage>
</organism>
<dbReference type="EMBL" id="GDJX01026606">
    <property type="protein sequence ID" value="JAT41330.1"/>
    <property type="molecule type" value="Transcribed_RNA"/>
</dbReference>
<protein>
    <submittedName>
        <fullName evidence="2">Uncharacterized protein</fullName>
    </submittedName>
</protein>
<feature type="compositionally biased region" description="Basic and acidic residues" evidence="1">
    <location>
        <begin position="100"/>
        <end position="109"/>
    </location>
</feature>
<evidence type="ECO:0000256" key="1">
    <source>
        <dbReference type="SAM" id="MobiDB-lite"/>
    </source>
</evidence>
<reference evidence="2" key="1">
    <citation type="submission" date="2015-07" db="EMBL/GenBank/DDBJ databases">
        <title>Transcriptome Assembly of Anthurium amnicola.</title>
        <authorList>
            <person name="Suzuki J."/>
        </authorList>
    </citation>
    <scope>NUCLEOTIDE SEQUENCE</scope>
</reference>
<proteinExistence type="predicted"/>
<name>A0A1D1XG04_9ARAE</name>
<gene>
    <name evidence="2" type="ORF">g.38633</name>
</gene>
<feature type="non-terminal residue" evidence="2">
    <location>
        <position position="1"/>
    </location>
</feature>
<dbReference type="AlphaFoldDB" id="A0A1D1XG04"/>
<sequence>PLSLSLSLSSQSRAQRQQKGRGTRQGKRERRREGGRWVDHPTPFPALPLLPFPFFLSPLLSPVSSSPPAGNGSGNAAGSRAPTAPLSSSGTGKAGAFTGRRYEQRERER</sequence>
<accession>A0A1D1XG04</accession>
<feature type="region of interest" description="Disordered" evidence="1">
    <location>
        <begin position="60"/>
        <end position="109"/>
    </location>
</feature>
<feature type="compositionally biased region" description="Basic residues" evidence="1">
    <location>
        <begin position="16"/>
        <end position="30"/>
    </location>
</feature>
<feature type="non-terminal residue" evidence="2">
    <location>
        <position position="109"/>
    </location>
</feature>
<feature type="compositionally biased region" description="Low complexity" evidence="1">
    <location>
        <begin position="60"/>
        <end position="82"/>
    </location>
</feature>
<feature type="compositionally biased region" description="Low complexity" evidence="1">
    <location>
        <begin position="1"/>
        <end position="15"/>
    </location>
</feature>
<feature type="region of interest" description="Disordered" evidence="1">
    <location>
        <begin position="1"/>
        <end position="43"/>
    </location>
</feature>